<comment type="similarity">
    <text evidence="4">Belongs to the serine/threonine dehydratase family.</text>
</comment>
<keyword evidence="9" id="KW-0456">Lyase</keyword>
<organism evidence="12 13">
    <name type="scientific">Dictyostelium firmibasis</name>
    <dbReference type="NCBI Taxonomy" id="79012"/>
    <lineage>
        <taxon>Eukaryota</taxon>
        <taxon>Amoebozoa</taxon>
        <taxon>Evosea</taxon>
        <taxon>Eumycetozoa</taxon>
        <taxon>Dictyostelia</taxon>
        <taxon>Dictyosteliales</taxon>
        <taxon>Dictyosteliaceae</taxon>
        <taxon>Dictyostelium</taxon>
    </lineage>
</organism>
<evidence type="ECO:0000256" key="8">
    <source>
        <dbReference type="ARBA" id="ARBA00022898"/>
    </source>
</evidence>
<dbReference type="SUPFAM" id="SSF53686">
    <property type="entry name" value="Tryptophan synthase beta subunit-like PLP-dependent enzymes"/>
    <property type="match status" value="1"/>
</dbReference>
<dbReference type="InterPro" id="IPR000634">
    <property type="entry name" value="Ser/Thr_deHydtase_PyrdxlP-BS"/>
</dbReference>
<evidence type="ECO:0000256" key="3">
    <source>
        <dbReference type="ARBA" id="ARBA00004742"/>
    </source>
</evidence>
<dbReference type="GO" id="GO:0004794">
    <property type="term" value="F:threonine deaminase activity"/>
    <property type="evidence" value="ECO:0007669"/>
    <property type="project" value="TreeGrafter"/>
</dbReference>
<dbReference type="PROSITE" id="PS00165">
    <property type="entry name" value="DEHYDRATASE_SER_THR"/>
    <property type="match status" value="1"/>
</dbReference>
<gene>
    <name evidence="12" type="ORF">RB653_010284</name>
</gene>
<dbReference type="GO" id="GO:0003941">
    <property type="term" value="F:L-serine ammonia-lyase activity"/>
    <property type="evidence" value="ECO:0007669"/>
    <property type="project" value="UniProtKB-EC"/>
</dbReference>
<proteinExistence type="inferred from homology"/>
<evidence type="ECO:0000256" key="6">
    <source>
        <dbReference type="ARBA" id="ARBA00022432"/>
    </source>
</evidence>
<dbReference type="Proteomes" id="UP001344447">
    <property type="component" value="Unassembled WGS sequence"/>
</dbReference>
<comment type="pathway">
    <text evidence="3">Carbohydrate biosynthesis; gluconeogenesis.</text>
</comment>
<dbReference type="FunFam" id="3.40.50.1100:FF:000091">
    <property type="entry name" value="Related to L-serine dehydratase"/>
    <property type="match status" value="1"/>
</dbReference>
<dbReference type="GO" id="GO:0006565">
    <property type="term" value="P:L-serine catabolic process"/>
    <property type="evidence" value="ECO:0007669"/>
    <property type="project" value="TreeGrafter"/>
</dbReference>
<comment type="cofactor">
    <cofactor evidence="1">
        <name>pyridoxal 5'-phosphate</name>
        <dbReference type="ChEBI" id="CHEBI:597326"/>
    </cofactor>
</comment>
<keyword evidence="13" id="KW-1185">Reference proteome</keyword>
<dbReference type="PANTHER" id="PTHR48078">
    <property type="entry name" value="THREONINE DEHYDRATASE, MITOCHONDRIAL-RELATED"/>
    <property type="match status" value="1"/>
</dbReference>
<dbReference type="InterPro" id="IPR001926">
    <property type="entry name" value="TrpB-like_PALP"/>
</dbReference>
<dbReference type="EC" id="4.3.1.17" evidence="5"/>
<protein>
    <recommendedName>
        <fullName evidence="5">L-serine ammonia-lyase</fullName>
        <ecNumber evidence="5">4.3.1.17</ecNumber>
    </recommendedName>
</protein>
<comment type="catalytic activity">
    <reaction evidence="10">
        <text>L-serine = pyruvate + NH4(+)</text>
        <dbReference type="Rhea" id="RHEA:19169"/>
        <dbReference type="ChEBI" id="CHEBI:15361"/>
        <dbReference type="ChEBI" id="CHEBI:28938"/>
        <dbReference type="ChEBI" id="CHEBI:33384"/>
        <dbReference type="EC" id="4.3.1.17"/>
    </reaction>
</comment>
<dbReference type="GO" id="GO:0006094">
    <property type="term" value="P:gluconeogenesis"/>
    <property type="evidence" value="ECO:0007669"/>
    <property type="project" value="UniProtKB-KW"/>
</dbReference>
<name>A0AAN7YKW7_9MYCE</name>
<feature type="domain" description="Tryptophan synthase beta chain-like PALP" evidence="11">
    <location>
        <begin position="22"/>
        <end position="328"/>
    </location>
</feature>
<sequence length="346" mass="38141">MGLTTTISPDSSFDKIINTKTQLHINSPMLESLALSKLFKEENSKVWMKVDALQPSGSFKIRGIGLLCNKLVSEKKSKDDVHFICSSGGNAGKSVAYAGRKLNVKTTIVLPNTIPEATIEKIRDEGANVIVHGTIWDEANTFALELAEKEGCSDCYIHPFDHPLLWEGHSTMIDEIYQDFQNGICEKPDVILFSVGGGGMMIGILQGLERYGWNDIPIITVETIGSHCFWKSCQEKQLTKLDVSEVTSVIKTLSTRSVCSEAWEISQRFNIKPVLVTDRDAVEACLKFVDHERILVEPSCGATLAVLYKKLPTLLDLNPKNILTIVCGGNGTSISQLNDLLQTLPK</sequence>
<dbReference type="Gene3D" id="3.40.50.1100">
    <property type="match status" value="2"/>
</dbReference>
<dbReference type="GO" id="GO:0005737">
    <property type="term" value="C:cytoplasm"/>
    <property type="evidence" value="ECO:0007669"/>
    <property type="project" value="UniProtKB-SubCell"/>
</dbReference>
<dbReference type="Pfam" id="PF00291">
    <property type="entry name" value="PALP"/>
    <property type="match status" value="1"/>
</dbReference>
<reference evidence="12 13" key="1">
    <citation type="submission" date="2023-11" db="EMBL/GenBank/DDBJ databases">
        <title>Dfirmibasis_genome.</title>
        <authorList>
            <person name="Edelbroek B."/>
            <person name="Kjellin J."/>
            <person name="Jerlstrom-Hultqvist J."/>
            <person name="Soderbom F."/>
        </authorList>
    </citation>
    <scope>NUCLEOTIDE SEQUENCE [LARGE SCALE GENOMIC DNA]</scope>
    <source>
        <strain evidence="12 13">TNS-C-14</strain>
    </source>
</reference>
<evidence type="ECO:0000256" key="5">
    <source>
        <dbReference type="ARBA" id="ARBA00012093"/>
    </source>
</evidence>
<evidence type="ECO:0000256" key="10">
    <source>
        <dbReference type="ARBA" id="ARBA00049406"/>
    </source>
</evidence>
<comment type="caution">
    <text evidence="12">The sequence shown here is derived from an EMBL/GenBank/DDBJ whole genome shotgun (WGS) entry which is preliminary data.</text>
</comment>
<evidence type="ECO:0000256" key="1">
    <source>
        <dbReference type="ARBA" id="ARBA00001933"/>
    </source>
</evidence>
<evidence type="ECO:0000313" key="12">
    <source>
        <dbReference type="EMBL" id="KAK5575029.1"/>
    </source>
</evidence>
<dbReference type="AlphaFoldDB" id="A0AAN7YKW7"/>
<dbReference type="InterPro" id="IPR036052">
    <property type="entry name" value="TrpB-like_PALP_sf"/>
</dbReference>
<dbReference type="InterPro" id="IPR050147">
    <property type="entry name" value="Ser/Thr_Dehydratase"/>
</dbReference>
<dbReference type="GO" id="GO:0006567">
    <property type="term" value="P:L-threonine catabolic process"/>
    <property type="evidence" value="ECO:0007669"/>
    <property type="project" value="TreeGrafter"/>
</dbReference>
<evidence type="ECO:0000259" key="11">
    <source>
        <dbReference type="Pfam" id="PF00291"/>
    </source>
</evidence>
<evidence type="ECO:0000256" key="2">
    <source>
        <dbReference type="ARBA" id="ARBA00004496"/>
    </source>
</evidence>
<dbReference type="CDD" id="cd06448">
    <property type="entry name" value="L-Ser-dehyd"/>
    <property type="match status" value="1"/>
</dbReference>
<dbReference type="FunFam" id="3.40.50.1100:FF:000040">
    <property type="entry name" value="L-serine dehydratase, putative"/>
    <property type="match status" value="1"/>
</dbReference>
<comment type="subcellular location">
    <subcellularLocation>
        <location evidence="2">Cytoplasm</location>
    </subcellularLocation>
</comment>
<keyword evidence="8" id="KW-0663">Pyridoxal phosphate</keyword>
<evidence type="ECO:0000313" key="13">
    <source>
        <dbReference type="Proteomes" id="UP001344447"/>
    </source>
</evidence>
<dbReference type="GO" id="GO:0009097">
    <property type="term" value="P:isoleucine biosynthetic process"/>
    <property type="evidence" value="ECO:0007669"/>
    <property type="project" value="TreeGrafter"/>
</dbReference>
<accession>A0AAN7YKW7</accession>
<evidence type="ECO:0000256" key="7">
    <source>
        <dbReference type="ARBA" id="ARBA00022490"/>
    </source>
</evidence>
<keyword evidence="7" id="KW-0963">Cytoplasm</keyword>
<evidence type="ECO:0000256" key="4">
    <source>
        <dbReference type="ARBA" id="ARBA00010869"/>
    </source>
</evidence>
<evidence type="ECO:0000256" key="9">
    <source>
        <dbReference type="ARBA" id="ARBA00023239"/>
    </source>
</evidence>
<dbReference type="PANTHER" id="PTHR48078:SF2">
    <property type="entry name" value="CATABOLIC L-SERINE_THREONINE DEHYDRATASE"/>
    <property type="match status" value="1"/>
</dbReference>
<dbReference type="EMBL" id="JAVFKY010000006">
    <property type="protein sequence ID" value="KAK5575029.1"/>
    <property type="molecule type" value="Genomic_DNA"/>
</dbReference>
<dbReference type="GO" id="GO:0030170">
    <property type="term" value="F:pyridoxal phosphate binding"/>
    <property type="evidence" value="ECO:0007669"/>
    <property type="project" value="InterPro"/>
</dbReference>
<keyword evidence="6" id="KW-0312">Gluconeogenesis</keyword>